<organism evidence="3 4">
    <name type="scientific">Rufibacter immobilis</name>
    <dbReference type="NCBI Taxonomy" id="1348778"/>
    <lineage>
        <taxon>Bacteria</taxon>
        <taxon>Pseudomonadati</taxon>
        <taxon>Bacteroidota</taxon>
        <taxon>Cytophagia</taxon>
        <taxon>Cytophagales</taxon>
        <taxon>Hymenobacteraceae</taxon>
        <taxon>Rufibacter</taxon>
    </lineage>
</organism>
<accession>A0A3M9N0M1</accession>
<dbReference type="RefSeq" id="WP_123132306.1">
    <property type="nucleotide sequence ID" value="NZ_RJJE01000006.1"/>
</dbReference>
<proteinExistence type="predicted"/>
<evidence type="ECO:0000313" key="3">
    <source>
        <dbReference type="EMBL" id="RNI30947.1"/>
    </source>
</evidence>
<feature type="transmembrane region" description="Helical" evidence="2">
    <location>
        <begin position="6"/>
        <end position="28"/>
    </location>
</feature>
<keyword evidence="2" id="KW-0472">Membrane</keyword>
<evidence type="ECO:0000256" key="1">
    <source>
        <dbReference type="SAM" id="Coils"/>
    </source>
</evidence>
<dbReference type="Proteomes" id="UP000271010">
    <property type="component" value="Unassembled WGS sequence"/>
</dbReference>
<dbReference type="EMBL" id="RJJE01000006">
    <property type="protein sequence ID" value="RNI30947.1"/>
    <property type="molecule type" value="Genomic_DNA"/>
</dbReference>
<keyword evidence="4" id="KW-1185">Reference proteome</keyword>
<gene>
    <name evidence="3" type="ORF">EFA69_06550</name>
</gene>
<sequence length="79" mass="8986">MVISIPLIALIFTILGGIGSLVGIYVVLKTNDTRQESEITYLKERVTKLEHNVSNELKEIKDLLLEVKIELAVQKERHQ</sequence>
<evidence type="ECO:0000313" key="4">
    <source>
        <dbReference type="Proteomes" id="UP000271010"/>
    </source>
</evidence>
<evidence type="ECO:0000256" key="2">
    <source>
        <dbReference type="SAM" id="Phobius"/>
    </source>
</evidence>
<keyword evidence="1" id="KW-0175">Coiled coil</keyword>
<protein>
    <submittedName>
        <fullName evidence="3">Uncharacterized protein</fullName>
    </submittedName>
</protein>
<dbReference type="AlphaFoldDB" id="A0A3M9N0M1"/>
<name>A0A3M9N0M1_9BACT</name>
<keyword evidence="2" id="KW-1133">Transmembrane helix</keyword>
<reference evidence="3 4" key="1">
    <citation type="submission" date="2018-11" db="EMBL/GenBank/DDBJ databases">
        <title>Rufibacter latericius sp. nov., isolated from water in Baiyang Lake.</title>
        <authorList>
            <person name="Yang Y."/>
        </authorList>
    </citation>
    <scope>NUCLEOTIDE SEQUENCE [LARGE SCALE GENOMIC DNA]</scope>
    <source>
        <strain evidence="3 4">MCC P1</strain>
    </source>
</reference>
<keyword evidence="2" id="KW-0812">Transmembrane</keyword>
<feature type="coiled-coil region" evidence="1">
    <location>
        <begin position="46"/>
        <end position="77"/>
    </location>
</feature>
<comment type="caution">
    <text evidence="3">The sequence shown here is derived from an EMBL/GenBank/DDBJ whole genome shotgun (WGS) entry which is preliminary data.</text>
</comment>